<sequence>MSNTNTPMKTGGVADAPLLLFQPFNIVVFLSFYSPIILATCITSMSFMFQNFKGLIYLGFLIGMCVVRNFTYMMNGAKPTLSDGTICTSVQYSKYGNATFSAFVFGFTIMYLSLPMFTNEAPNYWIFTTLLVYFFIDMFIKVYKNCVINTGDLFLNVLLGLASAALIVTLMYAGGSGKFLFFNEVSSNKEICYQPKEQTFKCNVYKDGTLVSSI</sequence>
<evidence type="ECO:0000256" key="1">
    <source>
        <dbReference type="SAM" id="Phobius"/>
    </source>
</evidence>
<protein>
    <submittedName>
        <fullName evidence="2">Uncharacterized protein</fullName>
    </submittedName>
</protein>
<organism evidence="2">
    <name type="scientific">viral metagenome</name>
    <dbReference type="NCBI Taxonomy" id="1070528"/>
    <lineage>
        <taxon>unclassified sequences</taxon>
        <taxon>metagenomes</taxon>
        <taxon>organismal metagenomes</taxon>
    </lineage>
</organism>
<keyword evidence="1" id="KW-0812">Transmembrane</keyword>
<feature type="transmembrane region" description="Helical" evidence="1">
    <location>
        <begin position="20"/>
        <end position="42"/>
    </location>
</feature>
<name>A0A6C0IGU3_9ZZZZ</name>
<proteinExistence type="predicted"/>
<feature type="transmembrane region" description="Helical" evidence="1">
    <location>
        <begin position="95"/>
        <end position="112"/>
    </location>
</feature>
<feature type="transmembrane region" description="Helical" evidence="1">
    <location>
        <begin position="154"/>
        <end position="173"/>
    </location>
</feature>
<evidence type="ECO:0000313" key="2">
    <source>
        <dbReference type="EMBL" id="QHT91127.1"/>
    </source>
</evidence>
<feature type="transmembrane region" description="Helical" evidence="1">
    <location>
        <begin position="124"/>
        <end position="142"/>
    </location>
</feature>
<dbReference type="EMBL" id="MN740162">
    <property type="protein sequence ID" value="QHT91127.1"/>
    <property type="molecule type" value="Genomic_DNA"/>
</dbReference>
<dbReference type="AlphaFoldDB" id="A0A6C0IGU3"/>
<feature type="transmembrane region" description="Helical" evidence="1">
    <location>
        <begin position="54"/>
        <end position="75"/>
    </location>
</feature>
<reference evidence="2" key="1">
    <citation type="journal article" date="2020" name="Nature">
        <title>Giant virus diversity and host interactions through global metagenomics.</title>
        <authorList>
            <person name="Schulz F."/>
            <person name="Roux S."/>
            <person name="Paez-Espino D."/>
            <person name="Jungbluth S."/>
            <person name="Walsh D.A."/>
            <person name="Denef V.J."/>
            <person name="McMahon K.D."/>
            <person name="Konstantinidis K.T."/>
            <person name="Eloe-Fadrosh E.A."/>
            <person name="Kyrpides N.C."/>
            <person name="Woyke T."/>
        </authorList>
    </citation>
    <scope>NUCLEOTIDE SEQUENCE</scope>
    <source>
        <strain evidence="2">GVMAG-M-3300023184-72</strain>
    </source>
</reference>
<keyword evidence="1" id="KW-1133">Transmembrane helix</keyword>
<accession>A0A6C0IGU3</accession>
<keyword evidence="1" id="KW-0472">Membrane</keyword>